<feature type="domain" description="ATPase family AAA" evidence="3">
    <location>
        <begin position="112"/>
        <end position="182"/>
    </location>
</feature>
<reference evidence="4 5" key="1">
    <citation type="journal article" date="2022" name="Nat. Plants">
        <title>Genomes of leafy and leafless Platanthera orchids illuminate the evolution of mycoheterotrophy.</title>
        <authorList>
            <person name="Li M.H."/>
            <person name="Liu K.W."/>
            <person name="Li Z."/>
            <person name="Lu H.C."/>
            <person name="Ye Q.L."/>
            <person name="Zhang D."/>
            <person name="Wang J.Y."/>
            <person name="Li Y.F."/>
            <person name="Zhong Z.M."/>
            <person name="Liu X."/>
            <person name="Yu X."/>
            <person name="Liu D.K."/>
            <person name="Tu X.D."/>
            <person name="Liu B."/>
            <person name="Hao Y."/>
            <person name="Liao X.Y."/>
            <person name="Jiang Y.T."/>
            <person name="Sun W.H."/>
            <person name="Chen J."/>
            <person name="Chen Y.Q."/>
            <person name="Ai Y."/>
            <person name="Zhai J.W."/>
            <person name="Wu S.S."/>
            <person name="Zhou Z."/>
            <person name="Hsiao Y.Y."/>
            <person name="Wu W.L."/>
            <person name="Chen Y.Y."/>
            <person name="Lin Y.F."/>
            <person name="Hsu J.L."/>
            <person name="Li C.Y."/>
            <person name="Wang Z.W."/>
            <person name="Zhao X."/>
            <person name="Zhong W.Y."/>
            <person name="Ma X.K."/>
            <person name="Ma L."/>
            <person name="Huang J."/>
            <person name="Chen G.Z."/>
            <person name="Huang M.Z."/>
            <person name="Huang L."/>
            <person name="Peng D.H."/>
            <person name="Luo Y.B."/>
            <person name="Zou S.Q."/>
            <person name="Chen S.P."/>
            <person name="Lan S."/>
            <person name="Tsai W.C."/>
            <person name="Van de Peer Y."/>
            <person name="Liu Z.J."/>
        </authorList>
    </citation>
    <scope>NUCLEOTIDE SEQUENCE [LARGE SCALE GENOMIC DNA]</scope>
    <source>
        <strain evidence="4">Lor288</strain>
    </source>
</reference>
<name>A0ABR2N1I9_9ASPA</name>
<comment type="caution">
    <text evidence="4">The sequence shown here is derived from an EMBL/GenBank/DDBJ whole genome shotgun (WGS) entry which is preliminary data.</text>
</comment>
<evidence type="ECO:0000256" key="2">
    <source>
        <dbReference type="ARBA" id="ARBA00022840"/>
    </source>
</evidence>
<keyword evidence="1" id="KW-0547">Nucleotide-binding</keyword>
<organism evidence="4 5">
    <name type="scientific">Platanthera guangdongensis</name>
    <dbReference type="NCBI Taxonomy" id="2320717"/>
    <lineage>
        <taxon>Eukaryota</taxon>
        <taxon>Viridiplantae</taxon>
        <taxon>Streptophyta</taxon>
        <taxon>Embryophyta</taxon>
        <taxon>Tracheophyta</taxon>
        <taxon>Spermatophyta</taxon>
        <taxon>Magnoliopsida</taxon>
        <taxon>Liliopsida</taxon>
        <taxon>Asparagales</taxon>
        <taxon>Orchidaceae</taxon>
        <taxon>Orchidoideae</taxon>
        <taxon>Orchideae</taxon>
        <taxon>Orchidinae</taxon>
        <taxon>Platanthera</taxon>
    </lineage>
</organism>
<dbReference type="Pfam" id="PF12037">
    <property type="entry name" value="ATAD3_N"/>
    <property type="match status" value="1"/>
</dbReference>
<evidence type="ECO:0000256" key="1">
    <source>
        <dbReference type="ARBA" id="ARBA00022741"/>
    </source>
</evidence>
<keyword evidence="2" id="KW-0067">ATP-binding</keyword>
<dbReference type="Proteomes" id="UP001412067">
    <property type="component" value="Unassembled WGS sequence"/>
</dbReference>
<dbReference type="InterPro" id="IPR021911">
    <property type="entry name" value="ATAD3_N"/>
</dbReference>
<sequence>MYTRVCVCVNKPTWHCNYPCYFSELCPKFQYPRPLSSLFQLEKPTHTGRLVTESISSSASMPPLRAFPFSPAAVIAAATAAAASFAALAELSYADNTFRFPYLSSPSLHAADNSASSSSSQSSSSSGFDPESLERGAKALREINSSSYAKQVFELMRKQEETRLEEIAVDKAKHLAILSEADIVSALCFVDALILEAGSRLERGSTRGDGLGEEGGGRCSREHRPVGAPSIVAGKPLMACWTASQVAELRCSWPSFGQRVMELLGEFAPSVGQVRSIFV</sequence>
<evidence type="ECO:0000313" key="5">
    <source>
        <dbReference type="Proteomes" id="UP001412067"/>
    </source>
</evidence>
<evidence type="ECO:0000313" key="4">
    <source>
        <dbReference type="EMBL" id="KAK8970305.1"/>
    </source>
</evidence>
<protein>
    <recommendedName>
        <fullName evidence="3">ATPase family AAA domain-containing protein</fullName>
    </recommendedName>
</protein>
<keyword evidence="5" id="KW-1185">Reference proteome</keyword>
<accession>A0ABR2N1I9</accession>
<dbReference type="EMBL" id="JBBWWR010000002">
    <property type="protein sequence ID" value="KAK8970305.1"/>
    <property type="molecule type" value="Genomic_DNA"/>
</dbReference>
<dbReference type="PANTHER" id="PTHR23075">
    <property type="entry name" value="PUTATIVE ATP-ASE"/>
    <property type="match status" value="1"/>
</dbReference>
<dbReference type="PANTHER" id="PTHR23075:SF13">
    <property type="entry name" value="AAA-TYPE ATPASE FAMILY PROTEIN"/>
    <property type="match status" value="1"/>
</dbReference>
<proteinExistence type="predicted"/>
<evidence type="ECO:0000259" key="3">
    <source>
        <dbReference type="Pfam" id="PF12037"/>
    </source>
</evidence>
<gene>
    <name evidence="4" type="ORF">KSP40_PGU019048</name>
</gene>